<dbReference type="AlphaFoldDB" id="A0A160IR74"/>
<accession>A0A160IR74</accession>
<proteinExistence type="predicted"/>
<dbReference type="STRING" id="1221500.ABE65_018770"/>
<keyword evidence="2" id="KW-1185">Reference proteome</keyword>
<dbReference type="KEGG" id="fpn:ABE65_018770"/>
<name>A0A160IR74_9BACL</name>
<gene>
    <name evidence="1" type="ORF">ABE65_018770</name>
</gene>
<protein>
    <submittedName>
        <fullName evidence="1">Uncharacterized protein</fullName>
    </submittedName>
</protein>
<evidence type="ECO:0000313" key="2">
    <source>
        <dbReference type="Proteomes" id="UP000076623"/>
    </source>
</evidence>
<dbReference type="Proteomes" id="UP000076623">
    <property type="component" value="Chromosome"/>
</dbReference>
<dbReference type="RefSeq" id="WP_066398347.1">
    <property type="nucleotide sequence ID" value="NZ_CP015378.1"/>
</dbReference>
<reference evidence="1 2" key="1">
    <citation type="submission" date="2016-04" db="EMBL/GenBank/DDBJ databases">
        <title>Complete genome sequence of Fictibacillus phosphorivorans G25-29, a strain toxic to nematodes.</title>
        <authorList>
            <person name="Zheng Z."/>
        </authorList>
    </citation>
    <scope>NUCLEOTIDE SEQUENCE [LARGE SCALE GENOMIC DNA]</scope>
    <source>
        <strain evidence="1 2">G25-29</strain>
    </source>
</reference>
<dbReference type="EMBL" id="CP015378">
    <property type="protein sequence ID" value="ANC78730.1"/>
    <property type="molecule type" value="Genomic_DNA"/>
</dbReference>
<sequence length="315" mass="34653">MFGSPQMVSVIFYGAAPMHSQYHNRAALQAAIADVDSRGRGVVVVPPEIDYGYKRGIPSTYPDFSSARHDILIHDYSINTRYDSCNGDGMQYRIITKTHNETAGKNDGNTQWLNGNWHPAFMLMHEGENTNNRRATYFTGIKGEVAWGVGQGINTAGVSSGVSKGASDDELAHFKIIGNKVAGGRGLETMLAINKTNGYWGFGGMANPDKEFHFKTKRGCKGEVKFESHTDNLEISLSTPNKMRRWTIRDDNGSLNITDLNGTSNVVTITETGEVIAKDGININVSSLPKNPTAGRMVFYKGELKLYTGCEWRTI</sequence>
<organism evidence="1 2">
    <name type="scientific">Fictibacillus phosphorivorans</name>
    <dbReference type="NCBI Taxonomy" id="1221500"/>
    <lineage>
        <taxon>Bacteria</taxon>
        <taxon>Bacillati</taxon>
        <taxon>Bacillota</taxon>
        <taxon>Bacilli</taxon>
        <taxon>Bacillales</taxon>
        <taxon>Fictibacillaceae</taxon>
        <taxon>Fictibacillus</taxon>
    </lineage>
</organism>
<evidence type="ECO:0000313" key="1">
    <source>
        <dbReference type="EMBL" id="ANC78730.1"/>
    </source>
</evidence>